<dbReference type="SUPFAM" id="SSF51621">
    <property type="entry name" value="Phosphoenolpyruvate/pyruvate domain"/>
    <property type="match status" value="1"/>
</dbReference>
<proteinExistence type="inferred from homology"/>
<keyword evidence="3" id="KW-0456">Lyase</keyword>
<dbReference type="GO" id="GO:0046872">
    <property type="term" value="F:metal ion binding"/>
    <property type="evidence" value="ECO:0007669"/>
    <property type="project" value="UniProtKB-KW"/>
</dbReference>
<dbReference type="InterPro" id="IPR005000">
    <property type="entry name" value="Aldolase/citrate-lyase_domain"/>
</dbReference>
<dbReference type="Pfam" id="PF03328">
    <property type="entry name" value="HpcH_HpaI"/>
    <property type="match status" value="1"/>
</dbReference>
<keyword evidence="6" id="KW-1185">Reference proteome</keyword>
<dbReference type="Gene3D" id="3.20.20.60">
    <property type="entry name" value="Phosphoenolpyruvate-binding domains"/>
    <property type="match status" value="1"/>
</dbReference>
<dbReference type="GO" id="GO:0005737">
    <property type="term" value="C:cytoplasm"/>
    <property type="evidence" value="ECO:0007669"/>
    <property type="project" value="TreeGrafter"/>
</dbReference>
<dbReference type="Proteomes" id="UP000035489">
    <property type="component" value="Unassembled WGS sequence"/>
</dbReference>
<evidence type="ECO:0000313" key="5">
    <source>
        <dbReference type="EMBL" id="KLK90948.1"/>
    </source>
</evidence>
<dbReference type="STRING" id="1225564.AA309_22420"/>
<dbReference type="AlphaFoldDB" id="A0A0H1R728"/>
<comment type="similarity">
    <text evidence="1">Belongs to the HpcH/HpaI aldolase family.</text>
</comment>
<dbReference type="InterPro" id="IPR015813">
    <property type="entry name" value="Pyrv/PenolPyrv_kinase-like_dom"/>
</dbReference>
<dbReference type="InterPro" id="IPR050251">
    <property type="entry name" value="HpcH-HpaI_aldolase"/>
</dbReference>
<evidence type="ECO:0000256" key="1">
    <source>
        <dbReference type="ARBA" id="ARBA00005568"/>
    </source>
</evidence>
<protein>
    <submittedName>
        <fullName evidence="5">Hydroxyacid aldolase</fullName>
    </submittedName>
</protein>
<dbReference type="GO" id="GO:0016832">
    <property type="term" value="F:aldehyde-lyase activity"/>
    <property type="evidence" value="ECO:0007669"/>
    <property type="project" value="TreeGrafter"/>
</dbReference>
<name>A0A0H1R728_9HYPH</name>
<dbReference type="PANTHER" id="PTHR30502:SF0">
    <property type="entry name" value="PHOSPHOENOLPYRUVATE CARBOXYLASE FAMILY PROTEIN"/>
    <property type="match status" value="1"/>
</dbReference>
<keyword evidence="2" id="KW-0479">Metal-binding</keyword>
<evidence type="ECO:0000259" key="4">
    <source>
        <dbReference type="Pfam" id="PF03328"/>
    </source>
</evidence>
<dbReference type="PANTHER" id="PTHR30502">
    <property type="entry name" value="2-KETO-3-DEOXY-L-RHAMNONATE ALDOLASE"/>
    <property type="match status" value="1"/>
</dbReference>
<evidence type="ECO:0000256" key="3">
    <source>
        <dbReference type="ARBA" id="ARBA00023239"/>
    </source>
</evidence>
<gene>
    <name evidence="5" type="ORF">AA309_22420</name>
</gene>
<sequence>MLTNPSFPDLLKGGTPLLTAWCGIPEPSIPGLLAREEFDAVVMDMQHGTIDFAAALRAVPLIAAVGKPALVRVPVGEFASASRFLDAGVSGVIAPMINTIEDARRFASFMKFPPVGARSWGAYGAISLSGLEPAEYLRQANDLTVSFAMVETREALAILDDILEVPGIDGVFVGPADLSIALSGGKGVDPASAEVDKALDHVLARVKAADKIAGIYASSGARAGELARKGFNMVSIGSDSSMLRAGAQASLAAAQQG</sequence>
<accession>A0A0H1R728</accession>
<reference evidence="5 6" key="1">
    <citation type="submission" date="2015-05" db="EMBL/GenBank/DDBJ databases">
        <title>Draft genome sequence of Microvirga vignae strain BR3299, a novel nitrogen fixing bacteria isolated from Brazil semi-aired region.</title>
        <authorList>
            <person name="Zilli J.E."/>
            <person name="Passos S.R."/>
            <person name="Leite J."/>
            <person name="Baldani J.I."/>
            <person name="Xavier G.R."/>
            <person name="Rumjaneck N.G."/>
            <person name="Simoes-Araujo J.L."/>
        </authorList>
    </citation>
    <scope>NUCLEOTIDE SEQUENCE [LARGE SCALE GENOMIC DNA]</scope>
    <source>
        <strain evidence="5 6">BR3299</strain>
    </source>
</reference>
<evidence type="ECO:0000313" key="6">
    <source>
        <dbReference type="Proteomes" id="UP000035489"/>
    </source>
</evidence>
<dbReference type="OrthoDB" id="9802624at2"/>
<comment type="caution">
    <text evidence="5">The sequence shown here is derived from an EMBL/GenBank/DDBJ whole genome shotgun (WGS) entry which is preliminary data.</text>
</comment>
<dbReference type="PATRIC" id="fig|1225564.3.peg.5863"/>
<dbReference type="EMBL" id="LCYG01000062">
    <property type="protein sequence ID" value="KLK90948.1"/>
    <property type="molecule type" value="Genomic_DNA"/>
</dbReference>
<evidence type="ECO:0000256" key="2">
    <source>
        <dbReference type="ARBA" id="ARBA00022723"/>
    </source>
</evidence>
<dbReference type="InterPro" id="IPR040442">
    <property type="entry name" value="Pyrv_kinase-like_dom_sf"/>
</dbReference>
<dbReference type="RefSeq" id="WP_047191259.1">
    <property type="nucleotide sequence ID" value="NZ_LCYG01000062.1"/>
</dbReference>
<organism evidence="5 6">
    <name type="scientific">Microvirga vignae</name>
    <dbReference type="NCBI Taxonomy" id="1225564"/>
    <lineage>
        <taxon>Bacteria</taxon>
        <taxon>Pseudomonadati</taxon>
        <taxon>Pseudomonadota</taxon>
        <taxon>Alphaproteobacteria</taxon>
        <taxon>Hyphomicrobiales</taxon>
        <taxon>Methylobacteriaceae</taxon>
        <taxon>Microvirga</taxon>
    </lineage>
</organism>
<feature type="domain" description="HpcH/HpaI aldolase/citrate lyase" evidence="4">
    <location>
        <begin position="31"/>
        <end position="243"/>
    </location>
</feature>